<dbReference type="GO" id="GO:0003755">
    <property type="term" value="F:peptidyl-prolyl cis-trans isomerase activity"/>
    <property type="evidence" value="ECO:0007669"/>
    <property type="project" value="UniProtKB-EC"/>
</dbReference>
<proteinExistence type="predicted"/>
<keyword evidence="4" id="KW-0413">Isomerase</keyword>
<dbReference type="Proteomes" id="UP000785679">
    <property type="component" value="Unassembled WGS sequence"/>
</dbReference>
<evidence type="ECO:0000313" key="6">
    <source>
        <dbReference type="EMBL" id="TNV76286.1"/>
    </source>
</evidence>
<comment type="catalytic activity">
    <reaction evidence="1">
        <text>[protein]-peptidylproline (omega=180) = [protein]-peptidylproline (omega=0)</text>
        <dbReference type="Rhea" id="RHEA:16237"/>
        <dbReference type="Rhea" id="RHEA-COMP:10747"/>
        <dbReference type="Rhea" id="RHEA-COMP:10748"/>
        <dbReference type="ChEBI" id="CHEBI:83833"/>
        <dbReference type="ChEBI" id="CHEBI:83834"/>
        <dbReference type="EC" id="5.2.1.8"/>
    </reaction>
</comment>
<dbReference type="PROSITE" id="PS50005">
    <property type="entry name" value="TPR"/>
    <property type="match status" value="1"/>
</dbReference>
<dbReference type="PANTHER" id="PTHR46512:SF9">
    <property type="entry name" value="PEPTIDYLPROLYL ISOMERASE"/>
    <property type="match status" value="1"/>
</dbReference>
<dbReference type="InterPro" id="IPR050754">
    <property type="entry name" value="FKBP4/5/8-like"/>
</dbReference>
<dbReference type="SUPFAM" id="SSF48452">
    <property type="entry name" value="TPR-like"/>
    <property type="match status" value="1"/>
</dbReference>
<dbReference type="Gene3D" id="1.25.40.10">
    <property type="entry name" value="Tetratricopeptide repeat domain"/>
    <property type="match status" value="1"/>
</dbReference>
<gene>
    <name evidence="6" type="ORF">FGO68_gene16746</name>
</gene>
<feature type="repeat" description="TPR" evidence="5">
    <location>
        <begin position="82"/>
        <end position="115"/>
    </location>
</feature>
<evidence type="ECO:0000256" key="4">
    <source>
        <dbReference type="ARBA" id="ARBA00023235"/>
    </source>
</evidence>
<evidence type="ECO:0000256" key="5">
    <source>
        <dbReference type="PROSITE-ProRule" id="PRU00339"/>
    </source>
</evidence>
<comment type="caution">
    <text evidence="6">The sequence shown here is derived from an EMBL/GenBank/DDBJ whole genome shotgun (WGS) entry which is preliminary data.</text>
</comment>
<name>A0A8J8NLD3_HALGN</name>
<dbReference type="AlphaFoldDB" id="A0A8J8NLD3"/>
<organism evidence="6 7">
    <name type="scientific">Halteria grandinella</name>
    <dbReference type="NCBI Taxonomy" id="5974"/>
    <lineage>
        <taxon>Eukaryota</taxon>
        <taxon>Sar</taxon>
        <taxon>Alveolata</taxon>
        <taxon>Ciliophora</taxon>
        <taxon>Intramacronucleata</taxon>
        <taxon>Spirotrichea</taxon>
        <taxon>Stichotrichia</taxon>
        <taxon>Sporadotrichida</taxon>
        <taxon>Halteriidae</taxon>
        <taxon>Halteria</taxon>
    </lineage>
</organism>
<dbReference type="SMART" id="SM00028">
    <property type="entry name" value="TPR"/>
    <property type="match status" value="2"/>
</dbReference>
<dbReference type="OrthoDB" id="313235at2759"/>
<evidence type="ECO:0000256" key="2">
    <source>
        <dbReference type="ARBA" id="ARBA00013194"/>
    </source>
</evidence>
<keyword evidence="3" id="KW-0697">Rotamase</keyword>
<dbReference type="InterPro" id="IPR011990">
    <property type="entry name" value="TPR-like_helical_dom_sf"/>
</dbReference>
<dbReference type="Pfam" id="PF13181">
    <property type="entry name" value="TPR_8"/>
    <property type="match status" value="2"/>
</dbReference>
<keyword evidence="5" id="KW-0802">TPR repeat</keyword>
<reference evidence="6" key="1">
    <citation type="submission" date="2019-06" db="EMBL/GenBank/DDBJ databases">
        <authorList>
            <person name="Zheng W."/>
        </authorList>
    </citation>
    <scope>NUCLEOTIDE SEQUENCE</scope>
    <source>
        <strain evidence="6">QDHG01</strain>
    </source>
</reference>
<dbReference type="InterPro" id="IPR019734">
    <property type="entry name" value="TPR_rpt"/>
</dbReference>
<accession>A0A8J8NLD3</accession>
<keyword evidence="7" id="KW-1185">Reference proteome</keyword>
<dbReference type="PANTHER" id="PTHR46512">
    <property type="entry name" value="PEPTIDYLPROLYL ISOMERASE"/>
    <property type="match status" value="1"/>
</dbReference>
<dbReference type="EC" id="5.2.1.8" evidence="2"/>
<sequence>MGTPLQTQVLEDYPTATNEQKLKVPYIEKQNGNILVNKEQNYGRAIAHYSKAIFALQMLQKSEDHIIPDADTFQRFTKEIEVPVCLNLSLSYLRLKDFQLAVKYSSQALEREPDNDKALYRRGMAYLGTGKISEAKVDLTRAFELTEGKDANVVKALQQLREKIQKDKEDERELAKKIIQSAAIYKDVPDAPPEVPKDQNEAVKNRFQSGFESTLNEEFKNFQKKKKYTGGEQRESTCQKLLRSIPCIGEKLANRFKQD</sequence>
<evidence type="ECO:0000256" key="1">
    <source>
        <dbReference type="ARBA" id="ARBA00000971"/>
    </source>
</evidence>
<protein>
    <recommendedName>
        <fullName evidence="2">peptidylprolyl isomerase</fullName>
        <ecNumber evidence="2">5.2.1.8</ecNumber>
    </recommendedName>
</protein>
<evidence type="ECO:0000256" key="3">
    <source>
        <dbReference type="ARBA" id="ARBA00023110"/>
    </source>
</evidence>
<dbReference type="EMBL" id="RRYP01013861">
    <property type="protein sequence ID" value="TNV76286.1"/>
    <property type="molecule type" value="Genomic_DNA"/>
</dbReference>
<evidence type="ECO:0000313" key="7">
    <source>
        <dbReference type="Proteomes" id="UP000785679"/>
    </source>
</evidence>